<comment type="caution">
    <text evidence="1">The sequence shown here is derived from an EMBL/GenBank/DDBJ whole genome shotgun (WGS) entry which is preliminary data.</text>
</comment>
<gene>
    <name evidence="1" type="ORF">SDC9_145752</name>
</gene>
<sequence>MTLQVARVDEVWRAVAVHIKQLRRGKAIGNQPGLGAGGDCSGNLEQFTRPVQVLDQQRGPTVGAAVAVA</sequence>
<accession>A0A645E981</accession>
<proteinExistence type="predicted"/>
<dbReference type="EMBL" id="VSSQ01044712">
    <property type="protein sequence ID" value="MPM98564.1"/>
    <property type="molecule type" value="Genomic_DNA"/>
</dbReference>
<organism evidence="1">
    <name type="scientific">bioreactor metagenome</name>
    <dbReference type="NCBI Taxonomy" id="1076179"/>
    <lineage>
        <taxon>unclassified sequences</taxon>
        <taxon>metagenomes</taxon>
        <taxon>ecological metagenomes</taxon>
    </lineage>
</organism>
<evidence type="ECO:0000313" key="1">
    <source>
        <dbReference type="EMBL" id="MPM98564.1"/>
    </source>
</evidence>
<reference evidence="1" key="1">
    <citation type="submission" date="2019-08" db="EMBL/GenBank/DDBJ databases">
        <authorList>
            <person name="Kucharzyk K."/>
            <person name="Murdoch R.W."/>
            <person name="Higgins S."/>
            <person name="Loffler F."/>
        </authorList>
    </citation>
    <scope>NUCLEOTIDE SEQUENCE</scope>
</reference>
<protein>
    <submittedName>
        <fullName evidence="1">Uncharacterized protein</fullName>
    </submittedName>
</protein>
<name>A0A645E981_9ZZZZ</name>
<dbReference type="AlphaFoldDB" id="A0A645E981"/>